<dbReference type="GeneID" id="93423203"/>
<feature type="signal peptide" evidence="1">
    <location>
        <begin position="1"/>
        <end position="24"/>
    </location>
</feature>
<proteinExistence type="predicted"/>
<reference evidence="3" key="1">
    <citation type="submission" date="2018-02" db="EMBL/GenBank/DDBJ databases">
        <authorList>
            <person name="Clavel T."/>
            <person name="Strowig T."/>
        </authorList>
    </citation>
    <scope>NUCLEOTIDE SEQUENCE [LARGE SCALE GENOMIC DNA]</scope>
    <source>
        <strain evidence="3">DSM 100764</strain>
    </source>
</reference>
<dbReference type="Proteomes" id="UP000244925">
    <property type="component" value="Unassembled WGS sequence"/>
</dbReference>
<feature type="chain" id="PRO_5016026309" evidence="1">
    <location>
        <begin position="25"/>
        <end position="196"/>
    </location>
</feature>
<dbReference type="InterPro" id="IPR021958">
    <property type="entry name" value="DUF3575"/>
</dbReference>
<accession>A0A2V1IV10</accession>
<sequence length="196" mass="22284">MKILLKSSLLALAMLFAGSSEIQARDLALKTNILYDAALTVNLGGEVALAPKWSFDLSGNLNAWTVNSHKWKHWMVQPELRYWFCQELQGHFVAAHALGGQYNVGNVDLDFKMLGTDFRNLKDRRYQGWYGGFGVAYGYSWILGRHWNLEAELGIGWIYTKYDVYPCAKCGTRLAKDRSHNYFGPTKVALNLVHVF</sequence>
<dbReference type="RefSeq" id="WP_107036609.1">
    <property type="nucleotide sequence ID" value="NZ_CAOLHR010000016.1"/>
</dbReference>
<comment type="caution">
    <text evidence="2">The sequence shown here is derived from an EMBL/GenBank/DDBJ whole genome shotgun (WGS) entry which is preliminary data.</text>
</comment>
<protein>
    <submittedName>
        <fullName evidence="2">DUF3575 domain-containing protein</fullName>
    </submittedName>
</protein>
<keyword evidence="3" id="KW-1185">Reference proteome</keyword>
<evidence type="ECO:0000313" key="3">
    <source>
        <dbReference type="Proteomes" id="UP000244925"/>
    </source>
</evidence>
<organism evidence="2 3">
    <name type="scientific">Paramuribaculum intestinale</name>
    <dbReference type="NCBI Taxonomy" id="2094151"/>
    <lineage>
        <taxon>Bacteria</taxon>
        <taxon>Pseudomonadati</taxon>
        <taxon>Bacteroidota</taxon>
        <taxon>Bacteroidia</taxon>
        <taxon>Bacteroidales</taxon>
        <taxon>Muribaculaceae</taxon>
        <taxon>Paramuribaculum</taxon>
    </lineage>
</organism>
<evidence type="ECO:0000313" key="2">
    <source>
        <dbReference type="EMBL" id="PWB06507.1"/>
    </source>
</evidence>
<gene>
    <name evidence="2" type="ORF">C5O25_10030</name>
</gene>
<keyword evidence="1" id="KW-0732">Signal</keyword>
<dbReference type="InterPro" id="IPR036709">
    <property type="entry name" value="Autotransporte_beta_dom_sf"/>
</dbReference>
<evidence type="ECO:0000256" key="1">
    <source>
        <dbReference type="SAM" id="SignalP"/>
    </source>
</evidence>
<dbReference type="EMBL" id="PUBV01000023">
    <property type="protein sequence ID" value="PWB06507.1"/>
    <property type="molecule type" value="Genomic_DNA"/>
</dbReference>
<dbReference type="Pfam" id="PF12099">
    <property type="entry name" value="DUF3575"/>
    <property type="match status" value="1"/>
</dbReference>
<name>A0A2V1IV10_9BACT</name>
<dbReference type="AlphaFoldDB" id="A0A2V1IV10"/>
<dbReference type="SUPFAM" id="SSF103515">
    <property type="entry name" value="Autotransporter"/>
    <property type="match status" value="1"/>
</dbReference>